<dbReference type="AlphaFoldDB" id="A0A0B4HT17"/>
<accession>A0A0B4HT17</accession>
<name>A0A0B4HT17_METGA</name>
<feature type="chain" id="PRO_5002104381" evidence="1">
    <location>
        <begin position="18"/>
        <end position="128"/>
    </location>
</feature>
<keyword evidence="3" id="KW-1185">Reference proteome</keyword>
<comment type="caution">
    <text evidence="2">The sequence shown here is derived from an EMBL/GenBank/DDBJ whole genome shotgun (WGS) entry which is preliminary data.</text>
</comment>
<dbReference type="Proteomes" id="UP000031192">
    <property type="component" value="Unassembled WGS sequence"/>
</dbReference>
<reference evidence="2 3" key="1">
    <citation type="journal article" date="2014" name="Proc. Natl. Acad. Sci. U.S.A.">
        <title>Trajectory and genomic determinants of fungal-pathogen speciation and host adaptation.</title>
        <authorList>
            <person name="Hu X."/>
            <person name="Xiao G."/>
            <person name="Zheng P."/>
            <person name="Shang Y."/>
            <person name="Su Y."/>
            <person name="Zhang X."/>
            <person name="Liu X."/>
            <person name="Zhan S."/>
            <person name="St Leger R.J."/>
            <person name="Wang C."/>
        </authorList>
    </citation>
    <scope>NUCLEOTIDE SEQUENCE [LARGE SCALE GENOMIC DNA]</scope>
    <source>
        <strain evidence="2 3">ARSEF 977</strain>
    </source>
</reference>
<evidence type="ECO:0000313" key="3">
    <source>
        <dbReference type="Proteomes" id="UP000031192"/>
    </source>
</evidence>
<gene>
    <name evidence="2" type="ORF">MGU_10093</name>
</gene>
<dbReference type="OrthoDB" id="4940770at2759"/>
<dbReference type="EMBL" id="AZNH01000080">
    <property type="protein sequence ID" value="KID82609.1"/>
    <property type="molecule type" value="Genomic_DNA"/>
</dbReference>
<dbReference type="HOGENOM" id="CLU_1855763_0_0_1"/>
<evidence type="ECO:0000256" key="1">
    <source>
        <dbReference type="SAM" id="SignalP"/>
    </source>
</evidence>
<organism evidence="2 3">
    <name type="scientific">Metarhizium guizhouense (strain ARSEF 977)</name>
    <dbReference type="NCBI Taxonomy" id="1276136"/>
    <lineage>
        <taxon>Eukaryota</taxon>
        <taxon>Fungi</taxon>
        <taxon>Dikarya</taxon>
        <taxon>Ascomycota</taxon>
        <taxon>Pezizomycotina</taxon>
        <taxon>Sordariomycetes</taxon>
        <taxon>Hypocreomycetidae</taxon>
        <taxon>Hypocreales</taxon>
        <taxon>Clavicipitaceae</taxon>
        <taxon>Metarhizium</taxon>
    </lineage>
</organism>
<proteinExistence type="predicted"/>
<keyword evidence="1" id="KW-0732">Signal</keyword>
<feature type="signal peptide" evidence="1">
    <location>
        <begin position="1"/>
        <end position="17"/>
    </location>
</feature>
<sequence length="128" mass="14197">MKASSVLLAVFSGLAIAAPALDPRQNVDKLNAALSALNEKNTEVEKRIGTSVDEQAERHKQWKTRSTKQVELIKKAKDVLDELADLIKIAAQKADEAPDRLDKQEERREADNQDYVNIANDFKAAIKG</sequence>
<evidence type="ECO:0000313" key="2">
    <source>
        <dbReference type="EMBL" id="KID82609.1"/>
    </source>
</evidence>
<protein>
    <submittedName>
        <fullName evidence="2">Uncharacterized protein</fullName>
    </submittedName>
</protein>